<protein>
    <submittedName>
        <fullName evidence="2">Uncharacterized protein</fullName>
    </submittedName>
</protein>
<dbReference type="OrthoDB" id="7282256at2"/>
<feature type="region of interest" description="Disordered" evidence="1">
    <location>
        <begin position="120"/>
        <end position="142"/>
    </location>
</feature>
<gene>
    <name evidence="2" type="ORF">SAMN02745194_04776</name>
</gene>
<organism evidence="2 3">
    <name type="scientific">Muricoccus roseus</name>
    <dbReference type="NCBI Taxonomy" id="198092"/>
    <lineage>
        <taxon>Bacteria</taxon>
        <taxon>Pseudomonadati</taxon>
        <taxon>Pseudomonadota</taxon>
        <taxon>Alphaproteobacteria</taxon>
        <taxon>Acetobacterales</taxon>
        <taxon>Roseomonadaceae</taxon>
        <taxon>Muricoccus</taxon>
    </lineage>
</organism>
<evidence type="ECO:0000313" key="3">
    <source>
        <dbReference type="Proteomes" id="UP000184387"/>
    </source>
</evidence>
<proteinExistence type="predicted"/>
<name>A0A1M6RVW0_9PROT</name>
<feature type="region of interest" description="Disordered" evidence="1">
    <location>
        <begin position="1"/>
        <end position="34"/>
    </location>
</feature>
<keyword evidence="3" id="KW-1185">Reference proteome</keyword>
<accession>A0A1M6RVW0</accession>
<sequence length="182" mass="19391">MSEIDDVFARLGGGQMATGEQRDQRTIPRKGKMAGSRVVEVVHLPTRGASPTASVAHRADPGVRAQTWEGGFPAAVAPRLPSSSAQPVGVKAPVQVGHVLTRWTPTALEVAKPPSELVHVEHKPSPHHQPAKRPSSGKARHATRRIADPLDAGDDGANCLRCGYVIQPWRERRGLMTCAGCG</sequence>
<dbReference type="Proteomes" id="UP000184387">
    <property type="component" value="Unassembled WGS sequence"/>
</dbReference>
<dbReference type="AlphaFoldDB" id="A0A1M6RVW0"/>
<dbReference type="RefSeq" id="WP_073139929.1">
    <property type="nucleotide sequence ID" value="NZ_FQZF01000046.1"/>
</dbReference>
<reference evidence="2 3" key="1">
    <citation type="submission" date="2016-11" db="EMBL/GenBank/DDBJ databases">
        <authorList>
            <person name="Jaros S."/>
            <person name="Januszkiewicz K."/>
            <person name="Wedrychowicz H."/>
        </authorList>
    </citation>
    <scope>NUCLEOTIDE SEQUENCE [LARGE SCALE GENOMIC DNA]</scope>
    <source>
        <strain evidence="2 3">DSM 14916</strain>
    </source>
</reference>
<dbReference type="EMBL" id="FQZF01000046">
    <property type="protein sequence ID" value="SHK36449.1"/>
    <property type="molecule type" value="Genomic_DNA"/>
</dbReference>
<evidence type="ECO:0000313" key="2">
    <source>
        <dbReference type="EMBL" id="SHK36449.1"/>
    </source>
</evidence>
<evidence type="ECO:0000256" key="1">
    <source>
        <dbReference type="SAM" id="MobiDB-lite"/>
    </source>
</evidence>